<dbReference type="SUPFAM" id="SSF143870">
    <property type="entry name" value="PF0523-like"/>
    <property type="match status" value="1"/>
</dbReference>
<keyword evidence="23" id="KW-1133">Transmembrane helix</keyword>
<dbReference type="PROSITE" id="PS00383">
    <property type="entry name" value="TYR_PHOSPHATASE_1"/>
    <property type="match status" value="1"/>
</dbReference>
<keyword evidence="8" id="KW-0694">RNA-binding</keyword>
<dbReference type="InterPro" id="IPR000182">
    <property type="entry name" value="GNAT_dom"/>
</dbReference>
<dbReference type="InterPro" id="IPR020422">
    <property type="entry name" value="TYR_PHOSPHATASE_DUAL_dom"/>
</dbReference>
<feature type="domain" description="N-acetyltransferase" evidence="26">
    <location>
        <begin position="644"/>
        <end position="797"/>
    </location>
</feature>
<dbReference type="InterPro" id="IPR036504">
    <property type="entry name" value="CGI121/TPRKB_sf"/>
</dbReference>
<dbReference type="GO" id="GO:0016747">
    <property type="term" value="F:acyltransferase activity, transferring groups other than amino-acyl groups"/>
    <property type="evidence" value="ECO:0007669"/>
    <property type="project" value="InterPro"/>
</dbReference>
<dbReference type="InterPro" id="IPR016181">
    <property type="entry name" value="Acyl_CoA_acyltransferase"/>
</dbReference>
<dbReference type="Proteomes" id="UP000322234">
    <property type="component" value="Unassembled WGS sequence"/>
</dbReference>
<evidence type="ECO:0000256" key="1">
    <source>
        <dbReference type="ARBA" id="ARBA00004123"/>
    </source>
</evidence>
<keyword evidence="9" id="KW-0904">Protein phosphatase</keyword>
<dbReference type="GO" id="GO:0003723">
    <property type="term" value="F:RNA binding"/>
    <property type="evidence" value="ECO:0007669"/>
    <property type="project" value="UniProtKB-KW"/>
</dbReference>
<dbReference type="PROSITE" id="PS50056">
    <property type="entry name" value="TYR_PHOSPHATASE_2"/>
    <property type="match status" value="1"/>
</dbReference>
<dbReference type="CDD" id="cd04301">
    <property type="entry name" value="NAT_SF"/>
    <property type="match status" value="1"/>
</dbReference>
<evidence type="ECO:0000256" key="11">
    <source>
        <dbReference type="ARBA" id="ARBA00053676"/>
    </source>
</evidence>
<evidence type="ECO:0000313" key="27">
    <source>
        <dbReference type="EMBL" id="MXQ90085.1"/>
    </source>
</evidence>
<protein>
    <recommendedName>
        <fullName evidence="16">EKC/KEOPS complex subunit TPRKB</fullName>
    </recommendedName>
    <alternativeName>
        <fullName evidence="19">Dual specificity protein phosphatase 11</fullName>
    </alternativeName>
    <alternativeName>
        <fullName evidence="17">EKC/KEOPS complex subunit Tprkb</fullName>
    </alternativeName>
    <alternativeName>
        <fullName evidence="18">PRPK-binding protein</fullName>
    </alternativeName>
    <alternativeName>
        <fullName evidence="21">Phosphatase that interacts with RNA/RNP complex 1</fullName>
    </alternativeName>
    <alternativeName>
        <fullName evidence="15">RNA/RNP complex-1-interacting phosphatase</fullName>
    </alternativeName>
    <alternativeName>
        <fullName evidence="20">TP53RK-binding protein</fullName>
    </alternativeName>
</protein>
<evidence type="ECO:0000256" key="17">
    <source>
        <dbReference type="ARBA" id="ARBA00070264"/>
    </source>
</evidence>
<evidence type="ECO:0000256" key="22">
    <source>
        <dbReference type="RuleBase" id="RU004398"/>
    </source>
</evidence>
<evidence type="ECO:0000256" key="9">
    <source>
        <dbReference type="ARBA" id="ARBA00022912"/>
    </source>
</evidence>
<proteinExistence type="inferred from homology"/>
<feature type="transmembrane region" description="Helical" evidence="23">
    <location>
        <begin position="626"/>
        <end position="653"/>
    </location>
</feature>
<dbReference type="SUPFAM" id="SSF52799">
    <property type="entry name" value="(Phosphotyrosine protein) phosphatases II"/>
    <property type="match status" value="1"/>
</dbReference>
<dbReference type="PANTHER" id="PTHR10367">
    <property type="entry name" value="MRNA-CAPPING ENZYME"/>
    <property type="match status" value="1"/>
</dbReference>
<organism evidence="27 28">
    <name type="scientific">Bos mutus</name>
    <name type="common">wild yak</name>
    <dbReference type="NCBI Taxonomy" id="72004"/>
    <lineage>
        <taxon>Eukaryota</taxon>
        <taxon>Metazoa</taxon>
        <taxon>Chordata</taxon>
        <taxon>Craniata</taxon>
        <taxon>Vertebrata</taxon>
        <taxon>Euteleostomi</taxon>
        <taxon>Mammalia</taxon>
        <taxon>Eutheria</taxon>
        <taxon>Laurasiatheria</taxon>
        <taxon>Artiodactyla</taxon>
        <taxon>Ruminantia</taxon>
        <taxon>Pecora</taxon>
        <taxon>Bovidae</taxon>
        <taxon>Bovinae</taxon>
        <taxon>Bos</taxon>
    </lineage>
</organism>
<keyword evidence="7" id="KW-0378">Hydrolase</keyword>
<evidence type="ECO:0000256" key="5">
    <source>
        <dbReference type="ARBA" id="ARBA00022490"/>
    </source>
</evidence>
<dbReference type="GO" id="GO:0004721">
    <property type="term" value="F:phosphoprotein phosphatase activity"/>
    <property type="evidence" value="ECO:0007669"/>
    <property type="project" value="UniProtKB-KW"/>
</dbReference>
<dbReference type="AlphaFoldDB" id="A0A6B0RJJ8"/>
<comment type="function">
    <text evidence="11">Component of the EKC/KEOPS complex that is required for the formation of a threonylcarbamoyl group on adenosine at position 37 (t(6)A37) in tRNAs that read codons beginning with adenine. The complex is probably involved in the transfer of the threonylcarbamoyl moiety of threonylcarbamoyl-AMP (TC-AMP) to the N6 group of A37. TPRKB acts as an allosteric effector that regulates the t(6)A activity of the complex. TPRKB is not required for tRNA modification.</text>
</comment>
<keyword evidence="28" id="KW-1185">Reference proteome</keyword>
<dbReference type="FunFam" id="3.90.190.10:FF:000064">
    <property type="entry name" value="RNA/RNP complex-1-interacting phosphatase homolog"/>
    <property type="match status" value="1"/>
</dbReference>
<dbReference type="InterPro" id="IPR051029">
    <property type="entry name" value="mRNA_Capping_Enz/RNA_Phosphat"/>
</dbReference>
<evidence type="ECO:0000256" key="20">
    <source>
        <dbReference type="ARBA" id="ARBA00077744"/>
    </source>
</evidence>
<comment type="similarity">
    <text evidence="4">Belongs to the protein-tyrosine phosphatase family. Non-receptor class dual specificity subfamily.</text>
</comment>
<dbReference type="GO" id="GO:0005634">
    <property type="term" value="C:nucleus"/>
    <property type="evidence" value="ECO:0007669"/>
    <property type="project" value="UniProtKB-SubCell"/>
</dbReference>
<evidence type="ECO:0000256" key="14">
    <source>
        <dbReference type="ARBA" id="ARBA00065987"/>
    </source>
</evidence>
<comment type="caution">
    <text evidence="27">The sequence shown here is derived from an EMBL/GenBank/DDBJ whole genome shotgun (WGS) entry which is preliminary data.</text>
</comment>
<evidence type="ECO:0000256" key="8">
    <source>
        <dbReference type="ARBA" id="ARBA00022884"/>
    </source>
</evidence>
<keyword evidence="6" id="KW-0819">tRNA processing</keyword>
<evidence type="ECO:0000256" key="10">
    <source>
        <dbReference type="ARBA" id="ARBA00023242"/>
    </source>
</evidence>
<dbReference type="InterPro" id="IPR013926">
    <property type="entry name" value="CGI121/TPRKB"/>
</dbReference>
<dbReference type="SUPFAM" id="SSF55729">
    <property type="entry name" value="Acyl-CoA N-acyltransferases (Nat)"/>
    <property type="match status" value="1"/>
</dbReference>
<dbReference type="PROSITE" id="PS51186">
    <property type="entry name" value="GNAT"/>
    <property type="match status" value="1"/>
</dbReference>
<dbReference type="EMBL" id="VBQZ03000061">
    <property type="protein sequence ID" value="MXQ90085.1"/>
    <property type="molecule type" value="Genomic_DNA"/>
</dbReference>
<keyword evidence="23" id="KW-0472">Membrane</keyword>
<evidence type="ECO:0000256" key="19">
    <source>
        <dbReference type="ARBA" id="ARBA00076572"/>
    </source>
</evidence>
<evidence type="ECO:0000313" key="28">
    <source>
        <dbReference type="Proteomes" id="UP000322234"/>
    </source>
</evidence>
<dbReference type="InterPro" id="IPR000387">
    <property type="entry name" value="Tyr_Pase_dom"/>
</dbReference>
<dbReference type="InterPro" id="IPR000340">
    <property type="entry name" value="Dual-sp_phosphatase_cat-dom"/>
</dbReference>
<keyword evidence="5" id="KW-0963">Cytoplasm</keyword>
<keyword evidence="23" id="KW-0812">Transmembrane</keyword>
<feature type="domain" description="Tyrosine-protein phosphatase" evidence="24">
    <location>
        <begin position="61"/>
        <end position="208"/>
    </location>
</feature>
<comment type="function">
    <text evidence="12">Possesses RNA 5'-triphosphatase and diphosphatase activities, but displays a poor protein-tyrosine phosphatase activity. In addition, has phosphatase activity with ATP, ADP and O-methylfluorescein phosphate (in vitro). Binds to RNA. May participate in nuclear mRNA metabolism.</text>
</comment>
<dbReference type="Pfam" id="PF00782">
    <property type="entry name" value="DSPc"/>
    <property type="match status" value="1"/>
</dbReference>
<dbReference type="Gene3D" id="3.90.190.10">
    <property type="entry name" value="Protein tyrosine phosphatase superfamily"/>
    <property type="match status" value="1"/>
</dbReference>
<keyword evidence="10 22" id="KW-0539">Nucleus</keyword>
<reference evidence="27" key="1">
    <citation type="submission" date="2019-10" db="EMBL/GenBank/DDBJ databases">
        <title>The sequence and de novo assembly of the wild yak genome.</title>
        <authorList>
            <person name="Liu Y."/>
        </authorList>
    </citation>
    <scope>NUCLEOTIDE SEQUENCE [LARGE SCALE GENOMIC DNA]</scope>
    <source>
        <strain evidence="27">WY2019</strain>
    </source>
</reference>
<dbReference type="GO" id="GO:0008033">
    <property type="term" value="P:tRNA processing"/>
    <property type="evidence" value="ECO:0007669"/>
    <property type="project" value="UniProtKB-KW"/>
</dbReference>
<accession>A0A6B0RJJ8</accession>
<dbReference type="InterPro" id="IPR016130">
    <property type="entry name" value="Tyr_Pase_AS"/>
</dbReference>
<dbReference type="Pfam" id="PF00583">
    <property type="entry name" value="Acetyltransf_1"/>
    <property type="match status" value="1"/>
</dbReference>
<dbReference type="GO" id="GO:0004651">
    <property type="term" value="F:polynucleotide 5'-phosphatase activity"/>
    <property type="evidence" value="ECO:0007669"/>
    <property type="project" value="TreeGrafter"/>
</dbReference>
<evidence type="ECO:0000256" key="7">
    <source>
        <dbReference type="ARBA" id="ARBA00022801"/>
    </source>
</evidence>
<evidence type="ECO:0000256" key="4">
    <source>
        <dbReference type="ARBA" id="ARBA00008601"/>
    </source>
</evidence>
<gene>
    <name evidence="27" type="ORF">E5288_WYG017312</name>
</gene>
<comment type="subunit">
    <text evidence="14">Monomer. May interact with SFRS7 and SFRS9/SRP30C.</text>
</comment>
<evidence type="ECO:0000256" key="6">
    <source>
        <dbReference type="ARBA" id="ARBA00022694"/>
    </source>
</evidence>
<evidence type="ECO:0000259" key="24">
    <source>
        <dbReference type="PROSITE" id="PS50054"/>
    </source>
</evidence>
<evidence type="ECO:0000256" key="12">
    <source>
        <dbReference type="ARBA" id="ARBA00054725"/>
    </source>
</evidence>
<comment type="subcellular location">
    <subcellularLocation>
        <location evidence="2">Cytoplasm</location>
        <location evidence="2">Cytosol</location>
    </subcellularLocation>
    <subcellularLocation>
        <location evidence="1">Nucleus</location>
    </subcellularLocation>
</comment>
<dbReference type="FunFam" id="3.30.2380.10:FF:000001">
    <property type="entry name" value="EKC/KEOPS complex subunit TPRKB"/>
    <property type="match status" value="1"/>
</dbReference>
<dbReference type="Gene3D" id="3.40.630.30">
    <property type="match status" value="1"/>
</dbReference>
<evidence type="ECO:0000256" key="15">
    <source>
        <dbReference type="ARBA" id="ARBA00068666"/>
    </source>
</evidence>
<name>A0A6B0RJJ8_9CETA</name>
<comment type="subunit">
    <text evidence="13">Component of the EKC/KEOPS complex composed of at least GON7, TP53RK, TPRKB, OSGEP and LAGE3; the whole complex dimerizes. Interacts with TP53RK/PRPK.</text>
</comment>
<dbReference type="InterPro" id="IPR029021">
    <property type="entry name" value="Prot-tyrosine_phosphatase-like"/>
</dbReference>
<evidence type="ECO:0000256" key="13">
    <source>
        <dbReference type="ARBA" id="ARBA00062824"/>
    </source>
</evidence>
<comment type="similarity">
    <text evidence="3 22">Belongs to the CGI121/TPRKB family.</text>
</comment>
<sequence>MSQWHHVGGHWGQDRVFSGYSSAKKKGGNHIPERWKDYLPVGQRMPGTRFIAFKVPLKKSFEKHLAPEECFSPLDLFNKIQEQNEELGLIIDLTYTRRYYKPEELPENFPYLKIYTVGHQVPDDDTIFKFKNAVNGFLRENKDNDRLIGVHCTHGVNRTGYLICRYLIDVEGMRPDDAIELFSRCRGHCLERQNYIDDLRNGPIRKNWDSSVSRTRGFEDSTHMMEPVFTATKPVNRRPKHNIHQTQGYPEPRHFHTWTQDLQQSERTKHDVSFKAKRLKDAAKTHTPPLSSEVADRAPALLRVSRRDSCRRNIQCRVLGCSPAVIGSASLRGRTIQHSDEPETHRSCNRGGRRRLVLGSWERCGILLIYEMQLTHQLDLFPEYRVTLLLFKDVKNAAALRKKAMEGAIDGSLINPTMIVDPFQIIMAANKAVHLYKLGKMKTRTLSAEVIFNLSPNNNISEALKKFGISANDTSILIAYIEEGEKQINQEHLISQVEGHHVPLKNLPEITNITEVKKLKEQQRAPDVLKTEPKLCNLDDMPCVASPSCEGPYVLIQQNWTLACDDRVQDNQKSSMAPYHIRKYQDNDRKWVIDLFSKAMAEHIPTTFRHILKLPQTLVLLLGGPLALFLVSGSWVLAFVASLALFAALRFLAKYPWKQFKVMSLYTDLSDITKSYFSESGSCFWVAESKGQVVGIVGALPVKKPILQKKQLELLHLCVAPEHRGQGIAKALVRTLLTFARDQGYGEVVLTTSLLQHSAQALYQHLGFQKMSQFFLSTSWRLISISQISIYLLPPLCSGLSGTGAGRGPVICFLAD</sequence>
<dbReference type="PROSITE" id="PS50054">
    <property type="entry name" value="TYR_PHOSPHATASE_DUAL"/>
    <property type="match status" value="1"/>
</dbReference>
<evidence type="ECO:0000259" key="26">
    <source>
        <dbReference type="PROSITE" id="PS51186"/>
    </source>
</evidence>
<evidence type="ECO:0000256" key="23">
    <source>
        <dbReference type="SAM" id="Phobius"/>
    </source>
</evidence>
<dbReference type="Pfam" id="PF08617">
    <property type="entry name" value="CGI-121"/>
    <property type="match status" value="1"/>
</dbReference>
<evidence type="ECO:0000256" key="2">
    <source>
        <dbReference type="ARBA" id="ARBA00004514"/>
    </source>
</evidence>
<evidence type="ECO:0000259" key="25">
    <source>
        <dbReference type="PROSITE" id="PS50056"/>
    </source>
</evidence>
<evidence type="ECO:0000256" key="18">
    <source>
        <dbReference type="ARBA" id="ARBA00075578"/>
    </source>
</evidence>
<dbReference type="Gene3D" id="3.30.2380.10">
    <property type="entry name" value="CGI121/TPRKB"/>
    <property type="match status" value="1"/>
</dbReference>
<evidence type="ECO:0000256" key="16">
    <source>
        <dbReference type="ARBA" id="ARBA00069793"/>
    </source>
</evidence>
<feature type="domain" description="Tyrosine specific protein phosphatases" evidence="25">
    <location>
        <begin position="128"/>
        <end position="197"/>
    </location>
</feature>
<dbReference type="CDD" id="cd17665">
    <property type="entry name" value="DSP_DUSP11"/>
    <property type="match status" value="1"/>
</dbReference>
<evidence type="ECO:0000256" key="3">
    <source>
        <dbReference type="ARBA" id="ARBA00005546"/>
    </source>
</evidence>
<dbReference type="SMART" id="SM00195">
    <property type="entry name" value="DSPc"/>
    <property type="match status" value="1"/>
</dbReference>
<dbReference type="PANTHER" id="PTHR10367:SF18">
    <property type="entry name" value="RNA_RNP COMPLEX-1-INTERACTING PHOSPHATASE"/>
    <property type="match status" value="1"/>
</dbReference>
<evidence type="ECO:0000256" key="21">
    <source>
        <dbReference type="ARBA" id="ARBA00080235"/>
    </source>
</evidence>
<dbReference type="GO" id="GO:0005829">
    <property type="term" value="C:cytosol"/>
    <property type="evidence" value="ECO:0007669"/>
    <property type="project" value="UniProtKB-SubCell"/>
</dbReference>